<gene>
    <name evidence="1" type="ORF">A2J07_07125</name>
</gene>
<organism evidence="1 2">
    <name type="scientific">Fusobacterium necrophorum subsp. funduliforme</name>
    <dbReference type="NCBI Taxonomy" id="143387"/>
    <lineage>
        <taxon>Bacteria</taxon>
        <taxon>Fusobacteriati</taxon>
        <taxon>Fusobacteriota</taxon>
        <taxon>Fusobacteriia</taxon>
        <taxon>Fusobacteriales</taxon>
        <taxon>Fusobacteriaceae</taxon>
        <taxon>Fusobacterium</taxon>
    </lineage>
</organism>
<dbReference type="EMBL" id="LVEA01000064">
    <property type="protein sequence ID" value="KYL02846.1"/>
    <property type="molecule type" value="Genomic_DNA"/>
</dbReference>
<accession>A0A170MTV8</accession>
<evidence type="ECO:0000313" key="2">
    <source>
        <dbReference type="Proteomes" id="UP000075816"/>
    </source>
</evidence>
<name>A0A170MTV8_9FUSO</name>
<comment type="caution">
    <text evidence="1">The sequence shown here is derived from an EMBL/GenBank/DDBJ whole genome shotgun (WGS) entry which is preliminary data.</text>
</comment>
<proteinExistence type="predicted"/>
<dbReference type="GeneID" id="75075478"/>
<reference evidence="1 2" key="1">
    <citation type="submission" date="2016-03" db="EMBL/GenBank/DDBJ databases">
        <title>Comparative genomics of human isolates of Fusobacterium necrophorum.</title>
        <authorList>
            <person name="Jensen A."/>
            <person name="Bank S."/>
            <person name="Andersen P.S."/>
            <person name="Kristensen L.H."/>
            <person name="Prag J."/>
        </authorList>
    </citation>
    <scope>NUCLEOTIDE SEQUENCE [LARGE SCALE GENOMIC DNA]</scope>
    <source>
        <strain evidence="1 2">LS_1264</strain>
    </source>
</reference>
<dbReference type="RefSeq" id="WP_062623846.1">
    <property type="nucleotide sequence ID" value="NZ_CAXOUE010000005.1"/>
</dbReference>
<sequence length="132" mass="14755">MILETLAGTAITKIIDVISARVPMTKDQKDQLQLDLAKVELETLKEKGSFVDTVTKAIPLGIPLMLYMLLGMYALNYLSDFIHAQLGKELPIIPIPSELVEFCKVIVMFLFGSKTISRFSPDYVNAKYNKEG</sequence>
<protein>
    <submittedName>
        <fullName evidence="1">Uncharacterized protein</fullName>
    </submittedName>
</protein>
<dbReference type="Proteomes" id="UP000075816">
    <property type="component" value="Unassembled WGS sequence"/>
</dbReference>
<dbReference type="AlphaFoldDB" id="A0A170MTV8"/>
<evidence type="ECO:0000313" key="1">
    <source>
        <dbReference type="EMBL" id="KYL02846.1"/>
    </source>
</evidence>